<dbReference type="InterPro" id="IPR025669">
    <property type="entry name" value="AAA_dom"/>
</dbReference>
<gene>
    <name evidence="3" type="ORF">UH38_05710</name>
</gene>
<evidence type="ECO:0000313" key="3">
    <source>
        <dbReference type="EMBL" id="KJH72616.1"/>
    </source>
</evidence>
<evidence type="ECO:0000313" key="4">
    <source>
        <dbReference type="Proteomes" id="UP000032452"/>
    </source>
</evidence>
<evidence type="ECO:0000259" key="2">
    <source>
        <dbReference type="Pfam" id="PF13614"/>
    </source>
</evidence>
<comment type="caution">
    <text evidence="3">The sequence shown here is derived from an EMBL/GenBank/DDBJ whole genome shotgun (WGS) entry which is preliminary data.</text>
</comment>
<dbReference type="CDD" id="cd02042">
    <property type="entry name" value="ParAB_family"/>
    <property type="match status" value="1"/>
</dbReference>
<dbReference type="Gene3D" id="3.40.50.300">
    <property type="entry name" value="P-loop containing nucleotide triphosphate hydrolases"/>
    <property type="match status" value="1"/>
</dbReference>
<dbReference type="Pfam" id="PF13614">
    <property type="entry name" value="AAA_31"/>
    <property type="match status" value="1"/>
</dbReference>
<evidence type="ECO:0000259" key="1">
    <source>
        <dbReference type="Pfam" id="PF13588"/>
    </source>
</evidence>
<dbReference type="Proteomes" id="UP000032452">
    <property type="component" value="Unassembled WGS sequence"/>
</dbReference>
<protein>
    <submittedName>
        <fullName evidence="3">Cobalamin biosynthesis protein CobQ</fullName>
    </submittedName>
</protein>
<keyword evidence="4" id="KW-1185">Reference proteome</keyword>
<organism evidence="3 4">
    <name type="scientific">Aliterella atlantica CENA595</name>
    <dbReference type="NCBI Taxonomy" id="1618023"/>
    <lineage>
        <taxon>Bacteria</taxon>
        <taxon>Bacillati</taxon>
        <taxon>Cyanobacteriota</taxon>
        <taxon>Cyanophyceae</taxon>
        <taxon>Chroococcidiopsidales</taxon>
        <taxon>Aliterellaceae</taxon>
        <taxon>Aliterella</taxon>
    </lineage>
</organism>
<accession>A0A0D8ZZG5</accession>
<feature type="domain" description="Type I restriction enzyme R protein N-terminal" evidence="1">
    <location>
        <begin position="27"/>
        <end position="131"/>
    </location>
</feature>
<dbReference type="SUPFAM" id="SSF52540">
    <property type="entry name" value="P-loop containing nucleoside triphosphate hydrolases"/>
    <property type="match status" value="1"/>
</dbReference>
<feature type="domain" description="AAA" evidence="2">
    <location>
        <begin position="169"/>
        <end position="344"/>
    </location>
</feature>
<dbReference type="InterPro" id="IPR050678">
    <property type="entry name" value="DNA_Partitioning_ATPase"/>
</dbReference>
<dbReference type="EMBL" id="JYON01000004">
    <property type="protein sequence ID" value="KJH72616.1"/>
    <property type="molecule type" value="Genomic_DNA"/>
</dbReference>
<proteinExistence type="predicted"/>
<sequence>MSTTITRLQAALRSLPDQAQEPTVNDIFAPTLLRELGFQAEEIISEYKTGNGNEAVDKAARNTIEDDVFLHTRSNPYLLVELKGRDINLSSNAADYQKTVNQLKRYLLASNCQTAHWGIITNSCHIQLFRKHGKVVFPATKCISINEENIDKVIAVIKQKIAKPARALTIAVYNNKGGVGKTTTTVNLAGILAFLGKKVLTIDFDPNQQDLTNSLGLPLSPDNLYQALIDRDIKIQDVVRPYSFKKGNLELKFDVIPADKRLAEESENLLRNYLKPNTLYRKLEDSRHIYDYILIDSPPNWRVFSQLAVYAADVILIPTKHNNLFSLENAATAIKKFIPEVQQQKADGSPISLPIFFNGEKITQPQLEVAQQEIKKIIESARKEKIDLLPYFYPKYTNGKNLHIHQLPSYANIASSTFSRIPAVYRDKFAHEYYKNLAKEYFLQ</sequence>
<dbReference type="STRING" id="1618023.UH38_05710"/>
<reference evidence="3 4" key="1">
    <citation type="submission" date="2015-02" db="EMBL/GenBank/DDBJ databases">
        <title>Draft genome of a novel marine cyanobacterium (Chroococcales) isolated from South Atlantic Ocean.</title>
        <authorList>
            <person name="Rigonato J."/>
            <person name="Alvarenga D.O."/>
            <person name="Branco L.H."/>
            <person name="Varani A.M."/>
            <person name="Brandini F.P."/>
            <person name="Fiore M.F."/>
        </authorList>
    </citation>
    <scope>NUCLEOTIDE SEQUENCE [LARGE SCALE GENOMIC DNA]</scope>
    <source>
        <strain evidence="3 4">CENA595</strain>
    </source>
</reference>
<dbReference type="PANTHER" id="PTHR13696">
    <property type="entry name" value="P-LOOP CONTAINING NUCLEOSIDE TRIPHOSPHATE HYDROLASE"/>
    <property type="match status" value="1"/>
</dbReference>
<dbReference type="Pfam" id="PF13588">
    <property type="entry name" value="HSDR_N_2"/>
    <property type="match status" value="1"/>
</dbReference>
<dbReference type="RefSeq" id="WP_045053677.1">
    <property type="nucleotide sequence ID" value="NZ_CAWMDP010000026.1"/>
</dbReference>
<dbReference type="PANTHER" id="PTHR13696:SF52">
    <property type="entry name" value="PARA FAMILY PROTEIN CT_582"/>
    <property type="match status" value="1"/>
</dbReference>
<dbReference type="PATRIC" id="fig|1618023.3.peg.2290"/>
<dbReference type="AlphaFoldDB" id="A0A0D8ZZG5"/>
<dbReference type="InterPro" id="IPR027417">
    <property type="entry name" value="P-loop_NTPase"/>
</dbReference>
<dbReference type="OrthoDB" id="9815116at2"/>
<dbReference type="InterPro" id="IPR029464">
    <property type="entry name" value="HSDR_N"/>
</dbReference>
<name>A0A0D8ZZG5_9CYAN</name>